<reference evidence="2" key="1">
    <citation type="journal article" date="2023" name="G3 (Bethesda)">
        <title>A reference genome for the long-term kleptoplast-retaining sea slug Elysia crispata morphotype clarki.</title>
        <authorList>
            <person name="Eastman K.E."/>
            <person name="Pendleton A.L."/>
            <person name="Shaikh M.A."/>
            <person name="Suttiyut T."/>
            <person name="Ogas R."/>
            <person name="Tomko P."/>
            <person name="Gavelis G."/>
            <person name="Widhalm J.R."/>
            <person name="Wisecaver J.H."/>
        </authorList>
    </citation>
    <scope>NUCLEOTIDE SEQUENCE</scope>
    <source>
        <strain evidence="2">ECLA1</strain>
    </source>
</reference>
<organism evidence="2 3">
    <name type="scientific">Elysia crispata</name>
    <name type="common">lettuce slug</name>
    <dbReference type="NCBI Taxonomy" id="231223"/>
    <lineage>
        <taxon>Eukaryota</taxon>
        <taxon>Metazoa</taxon>
        <taxon>Spiralia</taxon>
        <taxon>Lophotrochozoa</taxon>
        <taxon>Mollusca</taxon>
        <taxon>Gastropoda</taxon>
        <taxon>Heterobranchia</taxon>
        <taxon>Euthyneura</taxon>
        <taxon>Panpulmonata</taxon>
        <taxon>Sacoglossa</taxon>
        <taxon>Placobranchoidea</taxon>
        <taxon>Plakobranchidae</taxon>
        <taxon>Elysia</taxon>
    </lineage>
</organism>
<sequence length="86" mass="9400">MLECHDDNNTGTRSESVMSPTGPSVYREDPNSLEDGRESSASVGHSCHNMSPGFNKHGQTALSVYTALCDIRIPSSLPRAIELHYH</sequence>
<evidence type="ECO:0000256" key="1">
    <source>
        <dbReference type="SAM" id="MobiDB-lite"/>
    </source>
</evidence>
<dbReference type="EMBL" id="JAWDGP010005334">
    <property type="protein sequence ID" value="KAK3757737.1"/>
    <property type="molecule type" value="Genomic_DNA"/>
</dbReference>
<name>A0AAE0YWV1_9GAST</name>
<evidence type="ECO:0000313" key="2">
    <source>
        <dbReference type="EMBL" id="KAK3757737.1"/>
    </source>
</evidence>
<gene>
    <name evidence="2" type="ORF">RRG08_056123</name>
</gene>
<dbReference type="AlphaFoldDB" id="A0AAE0YWV1"/>
<evidence type="ECO:0000313" key="3">
    <source>
        <dbReference type="Proteomes" id="UP001283361"/>
    </source>
</evidence>
<comment type="caution">
    <text evidence="2">The sequence shown here is derived from an EMBL/GenBank/DDBJ whole genome shotgun (WGS) entry which is preliminary data.</text>
</comment>
<keyword evidence="3" id="KW-1185">Reference proteome</keyword>
<feature type="region of interest" description="Disordered" evidence="1">
    <location>
        <begin position="1"/>
        <end position="53"/>
    </location>
</feature>
<feature type="compositionally biased region" description="Polar residues" evidence="1">
    <location>
        <begin position="9"/>
        <end position="22"/>
    </location>
</feature>
<dbReference type="Proteomes" id="UP001283361">
    <property type="component" value="Unassembled WGS sequence"/>
</dbReference>
<feature type="compositionally biased region" description="Basic and acidic residues" evidence="1">
    <location>
        <begin position="26"/>
        <end position="38"/>
    </location>
</feature>
<proteinExistence type="predicted"/>
<protein>
    <submittedName>
        <fullName evidence="2">Uncharacterized protein</fullName>
    </submittedName>
</protein>
<accession>A0AAE0YWV1</accession>